<feature type="binding site" evidence="1">
    <location>
        <position position="257"/>
    </location>
    <ligand>
        <name>Mg(2+)</name>
        <dbReference type="ChEBI" id="CHEBI:18420"/>
        <label>1</label>
    </ligand>
</feature>
<dbReference type="InterPro" id="IPR050792">
    <property type="entry name" value="ADP-ribosylglycohydrolase"/>
</dbReference>
<dbReference type="GO" id="GO:0046872">
    <property type="term" value="F:metal ion binding"/>
    <property type="evidence" value="ECO:0007669"/>
    <property type="project" value="UniProtKB-KW"/>
</dbReference>
<dbReference type="Gene3D" id="1.10.4080.10">
    <property type="entry name" value="ADP-ribosylation/Crystallin J1"/>
    <property type="match status" value="1"/>
</dbReference>
<proteinExistence type="predicted"/>
<dbReference type="PANTHER" id="PTHR16222">
    <property type="entry name" value="ADP-RIBOSYLGLYCOHYDROLASE"/>
    <property type="match status" value="1"/>
</dbReference>
<dbReference type="EMBL" id="RQFY01000004">
    <property type="protein sequence ID" value="TGL34841.1"/>
    <property type="molecule type" value="Genomic_DNA"/>
</dbReference>
<keyword evidence="1" id="KW-0479">Metal-binding</keyword>
<dbReference type="SUPFAM" id="SSF101478">
    <property type="entry name" value="ADP-ribosylglycohydrolase"/>
    <property type="match status" value="1"/>
</dbReference>
<dbReference type="InterPro" id="IPR036705">
    <property type="entry name" value="Ribosyl_crysJ1_sf"/>
</dbReference>
<dbReference type="AlphaFoldDB" id="A0A4R9JAE8"/>
<dbReference type="Pfam" id="PF03747">
    <property type="entry name" value="ADP_ribosyl_GH"/>
    <property type="match status" value="1"/>
</dbReference>
<dbReference type="InterPro" id="IPR005502">
    <property type="entry name" value="Ribosyl_crysJ1"/>
</dbReference>
<organism evidence="2 3">
    <name type="scientific">Leptospira koniambonensis</name>
    <dbReference type="NCBI Taxonomy" id="2484950"/>
    <lineage>
        <taxon>Bacteria</taxon>
        <taxon>Pseudomonadati</taxon>
        <taxon>Spirochaetota</taxon>
        <taxon>Spirochaetia</taxon>
        <taxon>Leptospirales</taxon>
        <taxon>Leptospiraceae</taxon>
        <taxon>Leptospira</taxon>
    </lineage>
</organism>
<reference evidence="2" key="1">
    <citation type="journal article" date="2019" name="PLoS Negl. Trop. Dis.">
        <title>Revisiting the worldwide diversity of Leptospira species in the environment.</title>
        <authorList>
            <person name="Vincent A.T."/>
            <person name="Schiettekatte O."/>
            <person name="Bourhy P."/>
            <person name="Veyrier F.J."/>
            <person name="Picardeau M."/>
        </authorList>
    </citation>
    <scope>NUCLEOTIDE SEQUENCE [LARGE SCALE GENOMIC DNA]</scope>
    <source>
        <strain evidence="2">201800265</strain>
    </source>
</reference>
<dbReference type="Proteomes" id="UP000297871">
    <property type="component" value="Unassembled WGS sequence"/>
</dbReference>
<name>A0A4R9JAE8_9LEPT</name>
<keyword evidence="3" id="KW-1185">Reference proteome</keyword>
<protein>
    <submittedName>
        <fullName evidence="2">ADP-ribosylglycohydrolase family protein</fullName>
    </submittedName>
</protein>
<dbReference type="RefSeq" id="WP_135615069.1">
    <property type="nucleotide sequence ID" value="NZ_RQFY01000004.1"/>
</dbReference>
<evidence type="ECO:0000313" key="3">
    <source>
        <dbReference type="Proteomes" id="UP000297871"/>
    </source>
</evidence>
<evidence type="ECO:0000256" key="1">
    <source>
        <dbReference type="PIRSR" id="PIRSR605502-1"/>
    </source>
</evidence>
<feature type="binding site" evidence="1">
    <location>
        <position position="255"/>
    </location>
    <ligand>
        <name>Mg(2+)</name>
        <dbReference type="ChEBI" id="CHEBI:18420"/>
        <label>1</label>
    </ligand>
</feature>
<gene>
    <name evidence="2" type="ORF">EHQ52_10145</name>
</gene>
<feature type="binding site" evidence="1">
    <location>
        <position position="55"/>
    </location>
    <ligand>
        <name>Mg(2+)</name>
        <dbReference type="ChEBI" id="CHEBI:18420"/>
        <label>1</label>
    </ligand>
</feature>
<feature type="binding site" evidence="1">
    <location>
        <position position="57"/>
    </location>
    <ligand>
        <name>Mg(2+)</name>
        <dbReference type="ChEBI" id="CHEBI:18420"/>
        <label>1</label>
    </ligand>
</feature>
<evidence type="ECO:0000313" key="2">
    <source>
        <dbReference type="EMBL" id="TGL34841.1"/>
    </source>
</evidence>
<dbReference type="OrthoDB" id="9798107at2"/>
<dbReference type="GO" id="GO:0016787">
    <property type="term" value="F:hydrolase activity"/>
    <property type="evidence" value="ECO:0007669"/>
    <property type="project" value="UniProtKB-KW"/>
</dbReference>
<keyword evidence="1" id="KW-0460">Magnesium</keyword>
<dbReference type="PANTHER" id="PTHR16222:SF12">
    <property type="entry name" value="ADP-RIBOSYLGLYCOHYDROLASE-RELATED"/>
    <property type="match status" value="1"/>
</dbReference>
<comment type="caution">
    <text evidence="2">The sequence shown here is derived from an EMBL/GenBank/DDBJ whole genome shotgun (WGS) entry which is preliminary data.</text>
</comment>
<feature type="binding site" evidence="1">
    <location>
        <position position="56"/>
    </location>
    <ligand>
        <name>Mg(2+)</name>
        <dbReference type="ChEBI" id="CHEBI:18420"/>
        <label>1</label>
    </ligand>
</feature>
<feature type="binding site" evidence="1">
    <location>
        <position position="258"/>
    </location>
    <ligand>
        <name>Mg(2+)</name>
        <dbReference type="ChEBI" id="CHEBI:18420"/>
        <label>1</label>
    </ligand>
</feature>
<accession>A0A4R9JAE8</accession>
<comment type="cofactor">
    <cofactor evidence="1">
        <name>Mg(2+)</name>
        <dbReference type="ChEBI" id="CHEBI:18420"/>
    </cofactor>
    <text evidence="1">Binds 2 magnesium ions per subunit.</text>
</comment>
<keyword evidence="2" id="KW-0378">Hydrolase</keyword>
<sequence length="302" mass="32906">MKNQTDIDRFSGSLLGLACGDAIGASVEFLHKGSFPLVTDMLGGGIFNLKPGQWTDDTSMALCLAKSLIHCNGFNPVDQMNRYCNWMEYGYLSSTGECFDIGSTTANALGSYLKTKDPYSGSDDVNTAGNGSLMRICPIPLYFFPDFDRISYFAGESSRTTHAADECIDACKLLSVYIGLAIKGLNKNEIFQQTIYSPATPKIQSISKGSFAMKSEQDINPSGYVVHSLETALWSFYHTSSFKDAILMTVNFGGDADTTGAICGQLAGAYYSKSSIPISWLEKLTMRSEIEEIANQLVLKNN</sequence>